<dbReference type="PANTHER" id="PTHR30561">
    <property type="entry name" value="SMR FAMILY PROTON-DEPENDENT DRUG EFFLUX TRANSPORTER SUGE"/>
    <property type="match status" value="1"/>
</dbReference>
<sequence>MTLLVFLSGLASALLHAGWNAAARTRPDPGHAVASVVIMAGVLAMPFAIAWGPPPMTAWKWLAMGMVTNMLTMRALMATYRRLPFAVGYPLVRGVAPVGVAGISFAVFGETPSPLAIAGIAAISAGVLLLGESARRGVTFDRVGLALALFAGVFNALFVVSDAQGVRATGDALTYGFTVCIVNSLSMAAMLAVEGVDVPRMLRKEGGFGFLASMASTGSYLFILYGYAHGPSGAVSALRETSLFIGMLLAATVLHEKVGWLRWCAAAMAVAGIALLRLS</sequence>
<feature type="domain" description="EamA" evidence="13">
    <location>
        <begin position="144"/>
        <end position="276"/>
    </location>
</feature>
<reference evidence="14 15" key="1">
    <citation type="submission" date="2022-07" db="EMBL/GenBank/DDBJ databases">
        <authorList>
            <person name="Li W.-J."/>
            <person name="Deng Q.-Q."/>
        </authorList>
    </citation>
    <scope>NUCLEOTIDE SEQUENCE [LARGE SCALE GENOMIC DNA]</scope>
    <source>
        <strain evidence="14 15">SYSU M60028</strain>
    </source>
</reference>
<keyword evidence="8 11" id="KW-1133">Transmembrane helix</keyword>
<keyword evidence="15" id="KW-1185">Reference proteome</keyword>
<feature type="transmembrane region" description="Helical" evidence="11">
    <location>
        <begin position="172"/>
        <end position="196"/>
    </location>
</feature>
<dbReference type="InterPro" id="IPR000620">
    <property type="entry name" value="EamA_dom"/>
</dbReference>
<dbReference type="InterPro" id="IPR000390">
    <property type="entry name" value="Small_drug/metabolite_transptr"/>
</dbReference>
<keyword evidence="10 11" id="KW-0472">Membrane</keyword>
<evidence type="ECO:0000256" key="10">
    <source>
        <dbReference type="ARBA" id="ARBA00023136"/>
    </source>
</evidence>
<evidence type="ECO:0000256" key="4">
    <source>
        <dbReference type="ARBA" id="ARBA00022519"/>
    </source>
</evidence>
<keyword evidence="9" id="KW-0443">Lipid metabolism</keyword>
<organism evidence="14 15">
    <name type="scientific">Alsobacter ponti</name>
    <dbReference type="NCBI Taxonomy" id="2962936"/>
    <lineage>
        <taxon>Bacteria</taxon>
        <taxon>Pseudomonadati</taxon>
        <taxon>Pseudomonadota</taxon>
        <taxon>Alphaproteobacteria</taxon>
        <taxon>Hyphomicrobiales</taxon>
        <taxon>Alsobacteraceae</taxon>
        <taxon>Alsobacter</taxon>
    </lineage>
</organism>
<keyword evidence="2" id="KW-1003">Cell membrane</keyword>
<keyword evidence="7" id="KW-0448">Lipopolysaccharide biosynthesis</keyword>
<dbReference type="Pfam" id="PF00892">
    <property type="entry name" value="EamA"/>
    <property type="match status" value="1"/>
</dbReference>
<feature type="chain" id="PRO_5046191571" evidence="12">
    <location>
        <begin position="18"/>
        <end position="279"/>
    </location>
</feature>
<keyword evidence="5" id="KW-0441">Lipid A biosynthesis</keyword>
<evidence type="ECO:0000313" key="15">
    <source>
        <dbReference type="Proteomes" id="UP001205890"/>
    </source>
</evidence>
<keyword evidence="12" id="KW-0732">Signal</keyword>
<evidence type="ECO:0000256" key="9">
    <source>
        <dbReference type="ARBA" id="ARBA00023098"/>
    </source>
</evidence>
<evidence type="ECO:0000256" key="5">
    <source>
        <dbReference type="ARBA" id="ARBA00022556"/>
    </source>
</evidence>
<dbReference type="RefSeq" id="WP_254739526.1">
    <property type="nucleotide sequence ID" value="NZ_JANCLU010000004.1"/>
</dbReference>
<keyword evidence="6 11" id="KW-0812">Transmembrane</keyword>
<dbReference type="Gene3D" id="1.10.3730.20">
    <property type="match status" value="1"/>
</dbReference>
<evidence type="ECO:0000256" key="8">
    <source>
        <dbReference type="ARBA" id="ARBA00022989"/>
    </source>
</evidence>
<feature type="transmembrane region" description="Helical" evidence="11">
    <location>
        <begin position="143"/>
        <end position="160"/>
    </location>
</feature>
<accession>A0ABT1L965</accession>
<evidence type="ECO:0000256" key="11">
    <source>
        <dbReference type="SAM" id="Phobius"/>
    </source>
</evidence>
<comment type="caution">
    <text evidence="14">The sequence shown here is derived from an EMBL/GenBank/DDBJ whole genome shotgun (WGS) entry which is preliminary data.</text>
</comment>
<proteinExistence type="predicted"/>
<protein>
    <submittedName>
        <fullName evidence="14">EamA family transporter</fullName>
    </submittedName>
</protein>
<dbReference type="InterPro" id="IPR037185">
    <property type="entry name" value="EmrE-like"/>
</dbReference>
<evidence type="ECO:0000256" key="6">
    <source>
        <dbReference type="ARBA" id="ARBA00022692"/>
    </source>
</evidence>
<dbReference type="SUPFAM" id="SSF103481">
    <property type="entry name" value="Multidrug resistance efflux transporter EmrE"/>
    <property type="match status" value="2"/>
</dbReference>
<name>A0ABT1L965_9HYPH</name>
<feature type="transmembrane region" description="Helical" evidence="11">
    <location>
        <begin position="83"/>
        <end position="108"/>
    </location>
</feature>
<comment type="subcellular location">
    <subcellularLocation>
        <location evidence="1">Cell membrane</location>
        <topology evidence="1">Multi-pass membrane protein</topology>
    </subcellularLocation>
</comment>
<gene>
    <name evidence="14" type="ORF">NK718_05820</name>
</gene>
<dbReference type="Proteomes" id="UP001205890">
    <property type="component" value="Unassembled WGS sequence"/>
</dbReference>
<dbReference type="PANTHER" id="PTHR30561:SF9">
    <property type="entry name" value="4-AMINO-4-DEOXY-L-ARABINOSE-PHOSPHOUNDECAPRENOL FLIPPASE SUBUNIT ARNF-RELATED"/>
    <property type="match status" value="1"/>
</dbReference>
<keyword evidence="3" id="KW-0444">Lipid biosynthesis</keyword>
<evidence type="ECO:0000256" key="3">
    <source>
        <dbReference type="ARBA" id="ARBA00022516"/>
    </source>
</evidence>
<feature type="transmembrane region" description="Helical" evidence="11">
    <location>
        <begin position="114"/>
        <end position="131"/>
    </location>
</feature>
<feature type="transmembrane region" description="Helical" evidence="11">
    <location>
        <begin position="260"/>
        <end position="278"/>
    </location>
</feature>
<feature type="transmembrane region" description="Helical" evidence="11">
    <location>
        <begin position="33"/>
        <end position="52"/>
    </location>
</feature>
<evidence type="ECO:0000256" key="12">
    <source>
        <dbReference type="SAM" id="SignalP"/>
    </source>
</evidence>
<evidence type="ECO:0000256" key="1">
    <source>
        <dbReference type="ARBA" id="ARBA00004651"/>
    </source>
</evidence>
<evidence type="ECO:0000259" key="13">
    <source>
        <dbReference type="Pfam" id="PF00892"/>
    </source>
</evidence>
<evidence type="ECO:0000256" key="7">
    <source>
        <dbReference type="ARBA" id="ARBA00022985"/>
    </source>
</evidence>
<keyword evidence="4" id="KW-0997">Cell inner membrane</keyword>
<dbReference type="EMBL" id="JANCLU010000004">
    <property type="protein sequence ID" value="MCP8938027.1"/>
    <property type="molecule type" value="Genomic_DNA"/>
</dbReference>
<evidence type="ECO:0000256" key="2">
    <source>
        <dbReference type="ARBA" id="ARBA00022475"/>
    </source>
</evidence>
<feature type="transmembrane region" description="Helical" evidence="11">
    <location>
        <begin position="208"/>
        <end position="228"/>
    </location>
</feature>
<evidence type="ECO:0000313" key="14">
    <source>
        <dbReference type="EMBL" id="MCP8938027.1"/>
    </source>
</evidence>
<feature type="signal peptide" evidence="12">
    <location>
        <begin position="1"/>
        <end position="17"/>
    </location>
</feature>